<proteinExistence type="predicted"/>
<feature type="signal peptide" evidence="4">
    <location>
        <begin position="1"/>
        <end position="29"/>
    </location>
</feature>
<feature type="region of interest" description="Disordered" evidence="3">
    <location>
        <begin position="175"/>
        <end position="332"/>
    </location>
</feature>
<comment type="caution">
    <text evidence="6">The sequence shown here is derived from an EMBL/GenBank/DDBJ whole genome shotgun (WGS) entry which is preliminary data.</text>
</comment>
<dbReference type="Gene3D" id="3.20.20.370">
    <property type="entry name" value="Glycoside hydrolase/deacetylase"/>
    <property type="match status" value="1"/>
</dbReference>
<dbReference type="PROSITE" id="PS51677">
    <property type="entry name" value="NODB"/>
    <property type="match status" value="1"/>
</dbReference>
<feature type="chain" id="PRO_5047251426" evidence="4">
    <location>
        <begin position="30"/>
        <end position="543"/>
    </location>
</feature>
<evidence type="ECO:0000256" key="4">
    <source>
        <dbReference type="SAM" id="SignalP"/>
    </source>
</evidence>
<protein>
    <submittedName>
        <fullName evidence="6">Peptidoglycan/xylan/chitin deacetylase (PgdA/CDA1 family)</fullName>
    </submittedName>
</protein>
<keyword evidence="4" id="KW-0732">Signal</keyword>
<dbReference type="InterPro" id="IPR002509">
    <property type="entry name" value="NODB_dom"/>
</dbReference>
<keyword evidence="2" id="KW-0378">Hydrolase</keyword>
<evidence type="ECO:0000256" key="3">
    <source>
        <dbReference type="SAM" id="MobiDB-lite"/>
    </source>
</evidence>
<feature type="compositionally biased region" description="Low complexity" evidence="3">
    <location>
        <begin position="305"/>
        <end position="325"/>
    </location>
</feature>
<evidence type="ECO:0000256" key="2">
    <source>
        <dbReference type="ARBA" id="ARBA00022801"/>
    </source>
</evidence>
<accession>A0ABS4JMA8</accession>
<reference evidence="6 7" key="1">
    <citation type="submission" date="2021-03" db="EMBL/GenBank/DDBJ databases">
        <title>Genomic Encyclopedia of Type Strains, Phase IV (KMG-IV): sequencing the most valuable type-strain genomes for metagenomic binning, comparative biology and taxonomic classification.</title>
        <authorList>
            <person name="Goeker M."/>
        </authorList>
    </citation>
    <scope>NUCLEOTIDE SEQUENCE [LARGE SCALE GENOMIC DNA]</scope>
    <source>
        <strain evidence="6 7">DSM 27138</strain>
    </source>
</reference>
<evidence type="ECO:0000259" key="5">
    <source>
        <dbReference type="PROSITE" id="PS51677"/>
    </source>
</evidence>
<dbReference type="RefSeq" id="WP_209464846.1">
    <property type="nucleotide sequence ID" value="NZ_JAGGLG010000001.1"/>
</dbReference>
<feature type="region of interest" description="Disordered" evidence="3">
    <location>
        <begin position="69"/>
        <end position="162"/>
    </location>
</feature>
<dbReference type="PANTHER" id="PTHR10587:SF133">
    <property type="entry name" value="CHITIN DEACETYLASE 1-RELATED"/>
    <property type="match status" value="1"/>
</dbReference>
<evidence type="ECO:0000313" key="7">
    <source>
        <dbReference type="Proteomes" id="UP001519289"/>
    </source>
</evidence>
<dbReference type="CDD" id="cd10917">
    <property type="entry name" value="CE4_NodB_like_6s_7s"/>
    <property type="match status" value="1"/>
</dbReference>
<sequence length="543" mass="53401">MGSLVSRAAKVLLVIVLLAQAGTVRPVTAANGPALRTASPEAAASSRPDFPPDGRVAAVLAGELVPAVEGQPENGFTPGGAEATAGPTGQPAAAPIAAEQTATGTVAPHQPHTRSGTAGQPSADPHGPGLPGAGSPGAGQAAVAPLTPGHPDGGSMGFPVPGPVTVARPGAVYGSAARRAGSPGSGLDADSPPSAGKYPPEAAADAPPAAGPTAGLHVGASAAAEKPPAAHASMEAPAGTPTGVPNGGSATGASPMAAKMREAGPATPTSGPQLTAQPEAAGAAGTQAVAVPRTQAADALRTQSADAPRTPAADAPGQPGAEPAQAPAPAPTPQALAASLLAAPLYRVPAAGKEVVLTIDDGPSALTAEFLAVLAAEEVPAAFFWLSGSAHLPLAAEVVARGHQLGTHTITHPRLPSLEPAEVVAQIAESKAALEVAAGAPVRYFRPPYGEYDEHVLGTAAAHGLATVLWNVDSRDWALADDPAQIIENVMAQVRPGAVILIHERRQTLEILPELIRRLRAAGYTFVPLPPVPGGAVAANEAG</sequence>
<keyword evidence="1" id="KW-0479">Metal-binding</keyword>
<feature type="domain" description="NodB homology" evidence="5">
    <location>
        <begin position="353"/>
        <end position="527"/>
    </location>
</feature>
<dbReference type="SUPFAM" id="SSF88713">
    <property type="entry name" value="Glycoside hydrolase/deacetylase"/>
    <property type="match status" value="1"/>
</dbReference>
<dbReference type="InterPro" id="IPR050248">
    <property type="entry name" value="Polysacc_deacetylase_ArnD"/>
</dbReference>
<organism evidence="6 7">
    <name type="scientific">Symbiobacterium terraclitae</name>
    <dbReference type="NCBI Taxonomy" id="557451"/>
    <lineage>
        <taxon>Bacteria</taxon>
        <taxon>Bacillati</taxon>
        <taxon>Bacillota</taxon>
        <taxon>Clostridia</taxon>
        <taxon>Eubacteriales</taxon>
        <taxon>Symbiobacteriaceae</taxon>
        <taxon>Symbiobacterium</taxon>
    </lineage>
</organism>
<feature type="compositionally biased region" description="Low complexity" evidence="3">
    <location>
        <begin position="79"/>
        <end position="104"/>
    </location>
</feature>
<evidence type="ECO:0000256" key="1">
    <source>
        <dbReference type="ARBA" id="ARBA00022723"/>
    </source>
</evidence>
<gene>
    <name evidence="6" type="ORF">J2Z79_000055</name>
</gene>
<dbReference type="Proteomes" id="UP001519289">
    <property type="component" value="Unassembled WGS sequence"/>
</dbReference>
<dbReference type="InterPro" id="IPR011330">
    <property type="entry name" value="Glyco_hydro/deAcase_b/a-brl"/>
</dbReference>
<feature type="compositionally biased region" description="Low complexity" evidence="3">
    <location>
        <begin position="199"/>
        <end position="233"/>
    </location>
</feature>
<dbReference type="EMBL" id="JAGGLG010000001">
    <property type="protein sequence ID" value="MBP2016682.1"/>
    <property type="molecule type" value="Genomic_DNA"/>
</dbReference>
<keyword evidence="7" id="KW-1185">Reference proteome</keyword>
<feature type="compositionally biased region" description="Low complexity" evidence="3">
    <location>
        <begin position="275"/>
        <end position="292"/>
    </location>
</feature>
<dbReference type="Pfam" id="PF01522">
    <property type="entry name" value="Polysacc_deac_1"/>
    <property type="match status" value="1"/>
</dbReference>
<name>A0ABS4JMA8_9FIRM</name>
<evidence type="ECO:0000313" key="6">
    <source>
        <dbReference type="EMBL" id="MBP2016682.1"/>
    </source>
</evidence>
<dbReference type="PANTHER" id="PTHR10587">
    <property type="entry name" value="GLYCOSYL TRANSFERASE-RELATED"/>
    <property type="match status" value="1"/>
</dbReference>